<evidence type="ECO:0000256" key="1">
    <source>
        <dbReference type="SAM" id="MobiDB-lite"/>
    </source>
</evidence>
<dbReference type="EMBL" id="LN899824">
    <property type="protein sequence ID" value="CUV31845.1"/>
    <property type="molecule type" value="Genomic_DNA"/>
</dbReference>
<proteinExistence type="predicted"/>
<dbReference type="AlphaFoldDB" id="A0A0S4VCP8"/>
<organism evidence="2">
    <name type="scientific">Ralstonia solanacearum</name>
    <name type="common">Pseudomonas solanacearum</name>
    <dbReference type="NCBI Taxonomy" id="305"/>
    <lineage>
        <taxon>Bacteria</taxon>
        <taxon>Pseudomonadati</taxon>
        <taxon>Pseudomonadota</taxon>
        <taxon>Betaproteobacteria</taxon>
        <taxon>Burkholderiales</taxon>
        <taxon>Burkholderiaceae</taxon>
        <taxon>Ralstonia</taxon>
        <taxon>Ralstonia solanacearum species complex</taxon>
    </lineage>
</organism>
<gene>
    <name evidence="2" type="ORF">RUN1985_v1_1190015</name>
</gene>
<accession>A0A0S4VCP8</accession>
<reference evidence="2" key="1">
    <citation type="submission" date="2015-10" db="EMBL/GenBank/DDBJ databases">
        <authorList>
            <person name="Gilbert D.G."/>
        </authorList>
    </citation>
    <scope>NUCLEOTIDE SEQUENCE</scope>
    <source>
        <strain evidence="2">Phyl III-seqv23</strain>
    </source>
</reference>
<sequence length="355" mass="37296">MLTKETFKMCDPKTYGATSSTTSSPVSASGPWHCAAQAGQMTGPSGPAPVRASLSPRQAKDSRLLTSGTCGQPGTTSSASADLQLFLESRLRATTRTLGSTLYKMTWRPWTTPSGRSRFRLRASVLRTSATGSTGWPTPTAALAAKGVRSFEGGLAEAMRNHGPDLAAAVCLTGWPTPMAGTPAQNGNSAAGNSDSSRRTVALLLGWPTPTARDWRSASGSPGYLEARAAQTRGKPLNEEVYVQLAGWPTPSANEFAHADPVALAARRERCKETTGNGNGFGLTLAQLMTLHPPQPARLTASGEMLTGSSAGMGAGGQLNPAHSRWLMALPREWDDCAPSVTRSTRKRRVPSSST</sequence>
<feature type="region of interest" description="Disordered" evidence="1">
    <location>
        <begin position="13"/>
        <end position="78"/>
    </location>
</feature>
<feature type="compositionally biased region" description="Polar residues" evidence="1">
    <location>
        <begin position="64"/>
        <end position="78"/>
    </location>
</feature>
<feature type="compositionally biased region" description="Low complexity" evidence="1">
    <location>
        <begin position="16"/>
        <end position="31"/>
    </location>
</feature>
<name>A0A0S4VCP8_RALSL</name>
<protein>
    <submittedName>
        <fullName evidence="2">Uncharacterized protein</fullName>
    </submittedName>
</protein>
<evidence type="ECO:0000313" key="2">
    <source>
        <dbReference type="EMBL" id="CUV31845.1"/>
    </source>
</evidence>